<comment type="caution">
    <text evidence="1">The sequence shown here is derived from an EMBL/GenBank/DDBJ whole genome shotgun (WGS) entry which is preliminary data.</text>
</comment>
<proteinExistence type="predicted"/>
<organism evidence="1 2">
    <name type="scientific">Maribacter aquimaris</name>
    <dbReference type="NCBI Taxonomy" id="2737171"/>
    <lineage>
        <taxon>Bacteria</taxon>
        <taxon>Pseudomonadati</taxon>
        <taxon>Bacteroidota</taxon>
        <taxon>Flavobacteriia</taxon>
        <taxon>Flavobacteriales</taxon>
        <taxon>Flavobacteriaceae</taxon>
        <taxon>Maribacter</taxon>
    </lineage>
</organism>
<protein>
    <submittedName>
        <fullName evidence="1">Uncharacterized protein</fullName>
    </submittedName>
</protein>
<dbReference type="RefSeq" id="WP_188244403.1">
    <property type="nucleotide sequence ID" value="NZ_JABTCF010000009.1"/>
</dbReference>
<sequence length="55" mass="6382">MMESFTSVEFRKLVNLEPSYAYKVRDYIENVKSEGEQIIHLIKMELEDGSGKGNK</sequence>
<dbReference type="EMBL" id="JABTCF010000009">
    <property type="protein sequence ID" value="MBD0778935.1"/>
    <property type="molecule type" value="Genomic_DNA"/>
</dbReference>
<reference evidence="1" key="1">
    <citation type="submission" date="2020-05" db="EMBL/GenBank/DDBJ databases">
        <title>The draft genome sequence of Maribacter sp. ANRC-HE7.</title>
        <authorList>
            <person name="Mu L."/>
        </authorList>
    </citation>
    <scope>NUCLEOTIDE SEQUENCE</scope>
    <source>
        <strain evidence="1">ANRC-HE7</strain>
    </source>
</reference>
<evidence type="ECO:0000313" key="1">
    <source>
        <dbReference type="EMBL" id="MBD0778935.1"/>
    </source>
</evidence>
<gene>
    <name evidence="1" type="ORF">HPE56_14135</name>
</gene>
<accession>A0ABR7V2A3</accession>
<evidence type="ECO:0000313" key="2">
    <source>
        <dbReference type="Proteomes" id="UP001166021"/>
    </source>
</evidence>
<name>A0ABR7V2A3_9FLAO</name>
<dbReference type="Proteomes" id="UP001166021">
    <property type="component" value="Unassembled WGS sequence"/>
</dbReference>
<keyword evidence="2" id="KW-1185">Reference proteome</keyword>